<keyword evidence="10" id="KW-1185">Reference proteome</keyword>
<reference evidence="10" key="1">
    <citation type="journal article" date="2019" name="Int. J. Syst. Evol. Microbiol.">
        <title>The Global Catalogue of Microorganisms (GCM) 10K type strain sequencing project: providing services to taxonomists for standard genome sequencing and annotation.</title>
        <authorList>
            <consortium name="The Broad Institute Genomics Platform"/>
            <consortium name="The Broad Institute Genome Sequencing Center for Infectious Disease"/>
            <person name="Wu L."/>
            <person name="Ma J."/>
        </authorList>
    </citation>
    <scope>NUCLEOTIDE SEQUENCE [LARGE SCALE GENOMIC DNA]</scope>
    <source>
        <strain evidence="10">KCTC 52449</strain>
    </source>
</reference>
<name>A0ABV7K1N7_9ALTE</name>
<evidence type="ECO:0000256" key="3">
    <source>
        <dbReference type="ARBA" id="ARBA00022679"/>
    </source>
</evidence>
<dbReference type="SUPFAM" id="SSF53448">
    <property type="entry name" value="Nucleotide-diphospho-sugar transferases"/>
    <property type="match status" value="1"/>
</dbReference>
<accession>A0ABV7K1N7</accession>
<dbReference type="PANTHER" id="PTHR48090:SF3">
    <property type="entry name" value="UNDECAPRENYL-PHOSPHATE 4-DEOXY-4-FORMAMIDO-L-ARABINOSE TRANSFERASE"/>
    <property type="match status" value="1"/>
</dbReference>
<gene>
    <name evidence="9" type="ORF">ACFOEW_15680</name>
</gene>
<evidence type="ECO:0000256" key="1">
    <source>
        <dbReference type="ARBA" id="ARBA00022475"/>
    </source>
</evidence>
<dbReference type="InterPro" id="IPR029044">
    <property type="entry name" value="Nucleotide-diphossugar_trans"/>
</dbReference>
<keyword evidence="4" id="KW-0812">Transmembrane</keyword>
<feature type="domain" description="Glycosyltransferase 2-like" evidence="8">
    <location>
        <begin position="4"/>
        <end position="165"/>
    </location>
</feature>
<dbReference type="InterPro" id="IPR050256">
    <property type="entry name" value="Glycosyltransferase_2"/>
</dbReference>
<dbReference type="EMBL" id="JBHRSX010000073">
    <property type="protein sequence ID" value="MFC3203252.1"/>
    <property type="molecule type" value="Genomic_DNA"/>
</dbReference>
<dbReference type="Proteomes" id="UP001595477">
    <property type="component" value="Unassembled WGS sequence"/>
</dbReference>
<keyword evidence="2" id="KW-0328">Glycosyltransferase</keyword>
<evidence type="ECO:0000259" key="8">
    <source>
        <dbReference type="Pfam" id="PF00535"/>
    </source>
</evidence>
<evidence type="ECO:0000256" key="6">
    <source>
        <dbReference type="ARBA" id="ARBA00022989"/>
    </source>
</evidence>
<dbReference type="InterPro" id="IPR001173">
    <property type="entry name" value="Glyco_trans_2-like"/>
</dbReference>
<evidence type="ECO:0000256" key="2">
    <source>
        <dbReference type="ARBA" id="ARBA00022676"/>
    </source>
</evidence>
<evidence type="ECO:0000256" key="4">
    <source>
        <dbReference type="ARBA" id="ARBA00022692"/>
    </source>
</evidence>
<evidence type="ECO:0000256" key="5">
    <source>
        <dbReference type="ARBA" id="ARBA00022985"/>
    </source>
</evidence>
<evidence type="ECO:0000256" key="7">
    <source>
        <dbReference type="ARBA" id="ARBA00023136"/>
    </source>
</evidence>
<keyword evidence="7" id="KW-0472">Membrane</keyword>
<dbReference type="Pfam" id="PF00535">
    <property type="entry name" value="Glycos_transf_2"/>
    <property type="match status" value="1"/>
</dbReference>
<organism evidence="9 10">
    <name type="scientific">Alteromonas oceani</name>
    <dbReference type="NCBI Taxonomy" id="2071609"/>
    <lineage>
        <taxon>Bacteria</taxon>
        <taxon>Pseudomonadati</taxon>
        <taxon>Pseudomonadota</taxon>
        <taxon>Gammaproteobacteria</taxon>
        <taxon>Alteromonadales</taxon>
        <taxon>Alteromonadaceae</taxon>
        <taxon>Alteromonas/Salinimonas group</taxon>
        <taxon>Alteromonas</taxon>
    </lineage>
</organism>
<keyword evidence="1" id="KW-1003">Cell membrane</keyword>
<keyword evidence="3" id="KW-0808">Transferase</keyword>
<evidence type="ECO:0000313" key="9">
    <source>
        <dbReference type="EMBL" id="MFC3203252.1"/>
    </source>
</evidence>
<sequence length="254" mass="28855">MRISVVIPAKNEEENLKPLIEEIYRALIDVVNFEVIYVDDGSTDKTFENLLYLKASGFDRVNVLRHKHSVGQSTAIRTGVSHADGELVVTLDADGQNDPSDIPNLLTMASQFPLGSHFCIAGHRKNRKDTAWKRFQSKLANSVRSKFLNDDTPDTGCGLKVFPKQTFLDLPYFDHMHRFLPALIRRQGGIIKVVEVNHRDRQFGKSKYNMLGRLGVGLIDMAGVYWLQKRNKLNCIHRSKPDIDSGFIRTPFPF</sequence>
<dbReference type="RefSeq" id="WP_123325955.1">
    <property type="nucleotide sequence ID" value="NZ_JBHRSX010000073.1"/>
</dbReference>
<keyword evidence="6" id="KW-1133">Transmembrane helix</keyword>
<dbReference type="PANTHER" id="PTHR48090">
    <property type="entry name" value="UNDECAPRENYL-PHOSPHATE 4-DEOXY-4-FORMAMIDO-L-ARABINOSE TRANSFERASE-RELATED"/>
    <property type="match status" value="1"/>
</dbReference>
<protein>
    <submittedName>
        <fullName evidence="9">Glycosyltransferase family 2 protein</fullName>
    </submittedName>
</protein>
<evidence type="ECO:0000313" key="10">
    <source>
        <dbReference type="Proteomes" id="UP001595477"/>
    </source>
</evidence>
<dbReference type="CDD" id="cd04179">
    <property type="entry name" value="DPM_DPG-synthase_like"/>
    <property type="match status" value="1"/>
</dbReference>
<dbReference type="Gene3D" id="3.90.550.10">
    <property type="entry name" value="Spore Coat Polysaccharide Biosynthesis Protein SpsA, Chain A"/>
    <property type="match status" value="1"/>
</dbReference>
<proteinExistence type="predicted"/>
<keyword evidence="5" id="KW-0448">Lipopolysaccharide biosynthesis</keyword>
<comment type="caution">
    <text evidence="9">The sequence shown here is derived from an EMBL/GenBank/DDBJ whole genome shotgun (WGS) entry which is preliminary data.</text>
</comment>